<comment type="caution">
    <text evidence="1">The sequence shown here is derived from an EMBL/GenBank/DDBJ whole genome shotgun (WGS) entry which is preliminary data.</text>
</comment>
<proteinExistence type="predicted"/>
<dbReference type="EMBL" id="BARS01015369">
    <property type="protein sequence ID" value="GAF89678.1"/>
    <property type="molecule type" value="Genomic_DNA"/>
</dbReference>
<accession>X0T853</accession>
<name>X0T853_9ZZZZ</name>
<sequence>VGSELEKSPGVVAGFSGSYTSAVGMALLKKSYSGPIDPAFVCVKDEIWRMDLAEAWLTRLGYTTDLVKVIFNETVDDLEDQVPSLKRGRDACRSIYVSSGLSMLAVSKGRSVAWLGDRNAAALGGLPSSQAHTLAPLADLCHHEVRQLGSFLSVDERWVEGWGGVPGNWVQSEAVRVRKLDQLVGWVAAHREDIQDAHVDPSDGEVALRGSSNGFQWMGWVPEDAFDRVKLGEIVEQSKLSEWKPARKPVSAGSDLEALNFDYTLSLTGTPPKELTVLGSVRVAA</sequence>
<evidence type="ECO:0000313" key="1">
    <source>
        <dbReference type="EMBL" id="GAF89678.1"/>
    </source>
</evidence>
<dbReference type="AlphaFoldDB" id="X0T853"/>
<feature type="non-terminal residue" evidence="1">
    <location>
        <position position="1"/>
    </location>
</feature>
<gene>
    <name evidence="1" type="ORF">S01H1_25440</name>
</gene>
<reference evidence="1" key="1">
    <citation type="journal article" date="2014" name="Front. Microbiol.">
        <title>High frequency of phylogenetically diverse reductive dehalogenase-homologous genes in deep subseafloor sedimentary metagenomes.</title>
        <authorList>
            <person name="Kawai M."/>
            <person name="Futagami T."/>
            <person name="Toyoda A."/>
            <person name="Takaki Y."/>
            <person name="Nishi S."/>
            <person name="Hori S."/>
            <person name="Arai W."/>
            <person name="Tsubouchi T."/>
            <person name="Morono Y."/>
            <person name="Uchiyama I."/>
            <person name="Ito T."/>
            <person name="Fujiyama A."/>
            <person name="Inagaki F."/>
            <person name="Takami H."/>
        </authorList>
    </citation>
    <scope>NUCLEOTIDE SEQUENCE</scope>
    <source>
        <strain evidence="1">Expedition CK06-06</strain>
    </source>
</reference>
<protein>
    <submittedName>
        <fullName evidence="1">Uncharacterized protein</fullName>
    </submittedName>
</protein>
<dbReference type="SUPFAM" id="SSF52402">
    <property type="entry name" value="Adenine nucleotide alpha hydrolases-like"/>
    <property type="match status" value="1"/>
</dbReference>
<organism evidence="1">
    <name type="scientific">marine sediment metagenome</name>
    <dbReference type="NCBI Taxonomy" id="412755"/>
    <lineage>
        <taxon>unclassified sequences</taxon>
        <taxon>metagenomes</taxon>
        <taxon>ecological metagenomes</taxon>
    </lineage>
</organism>
<feature type="non-terminal residue" evidence="1">
    <location>
        <position position="285"/>
    </location>
</feature>